<sequence length="123" mass="14028">MTKLILNEAQTEQYPAEPSIKRNKKYKLGEELLMEPHSNSYSGRGEEDVIGHIAEILEVLDPIEVDGLDPFQLRMITFPFLLSGNARKCSFNGMDRSDINEHIGKVLEITKWIKTPNVDIDEL</sequence>
<dbReference type="EMBL" id="BKCJ010002804">
    <property type="protein sequence ID" value="GEU51032.1"/>
    <property type="molecule type" value="Genomic_DNA"/>
</dbReference>
<gene>
    <name evidence="1" type="ORF">Tci_023010</name>
</gene>
<proteinExistence type="predicted"/>
<reference evidence="1" key="1">
    <citation type="journal article" date="2019" name="Sci. Rep.">
        <title>Draft genome of Tanacetum cinerariifolium, the natural source of mosquito coil.</title>
        <authorList>
            <person name="Yamashiro T."/>
            <person name="Shiraishi A."/>
            <person name="Satake H."/>
            <person name="Nakayama K."/>
        </authorList>
    </citation>
    <scope>NUCLEOTIDE SEQUENCE</scope>
</reference>
<accession>A0A6L2KQX1</accession>
<dbReference type="AlphaFoldDB" id="A0A6L2KQX1"/>
<evidence type="ECO:0000313" key="1">
    <source>
        <dbReference type="EMBL" id="GEU51032.1"/>
    </source>
</evidence>
<protein>
    <submittedName>
        <fullName evidence="1">Uncharacterized protein</fullName>
    </submittedName>
</protein>
<name>A0A6L2KQX1_TANCI</name>
<comment type="caution">
    <text evidence="1">The sequence shown here is derived from an EMBL/GenBank/DDBJ whole genome shotgun (WGS) entry which is preliminary data.</text>
</comment>
<organism evidence="1">
    <name type="scientific">Tanacetum cinerariifolium</name>
    <name type="common">Dalmatian daisy</name>
    <name type="synonym">Chrysanthemum cinerariifolium</name>
    <dbReference type="NCBI Taxonomy" id="118510"/>
    <lineage>
        <taxon>Eukaryota</taxon>
        <taxon>Viridiplantae</taxon>
        <taxon>Streptophyta</taxon>
        <taxon>Embryophyta</taxon>
        <taxon>Tracheophyta</taxon>
        <taxon>Spermatophyta</taxon>
        <taxon>Magnoliopsida</taxon>
        <taxon>eudicotyledons</taxon>
        <taxon>Gunneridae</taxon>
        <taxon>Pentapetalae</taxon>
        <taxon>asterids</taxon>
        <taxon>campanulids</taxon>
        <taxon>Asterales</taxon>
        <taxon>Asteraceae</taxon>
        <taxon>Asteroideae</taxon>
        <taxon>Anthemideae</taxon>
        <taxon>Anthemidinae</taxon>
        <taxon>Tanacetum</taxon>
    </lineage>
</organism>